<evidence type="ECO:0000313" key="1">
    <source>
        <dbReference type="EMBL" id="JAH87487.1"/>
    </source>
</evidence>
<accession>A0A0E9WAW9</accession>
<name>A0A0E9WAW9_ANGAN</name>
<protein>
    <submittedName>
        <fullName evidence="1">Uncharacterized protein</fullName>
    </submittedName>
</protein>
<reference evidence="1" key="2">
    <citation type="journal article" date="2015" name="Fish Shellfish Immunol.">
        <title>Early steps in the European eel (Anguilla anguilla)-Vibrio vulnificus interaction in the gills: Role of the RtxA13 toxin.</title>
        <authorList>
            <person name="Callol A."/>
            <person name="Pajuelo D."/>
            <person name="Ebbesson L."/>
            <person name="Teles M."/>
            <person name="MacKenzie S."/>
            <person name="Amaro C."/>
        </authorList>
    </citation>
    <scope>NUCLEOTIDE SEQUENCE</scope>
</reference>
<reference evidence="1" key="1">
    <citation type="submission" date="2014-11" db="EMBL/GenBank/DDBJ databases">
        <authorList>
            <person name="Amaro Gonzalez C."/>
        </authorList>
    </citation>
    <scope>NUCLEOTIDE SEQUENCE</scope>
</reference>
<dbReference type="AlphaFoldDB" id="A0A0E9WAW9"/>
<organism evidence="1">
    <name type="scientific">Anguilla anguilla</name>
    <name type="common">European freshwater eel</name>
    <name type="synonym">Muraena anguilla</name>
    <dbReference type="NCBI Taxonomy" id="7936"/>
    <lineage>
        <taxon>Eukaryota</taxon>
        <taxon>Metazoa</taxon>
        <taxon>Chordata</taxon>
        <taxon>Craniata</taxon>
        <taxon>Vertebrata</taxon>
        <taxon>Euteleostomi</taxon>
        <taxon>Actinopterygii</taxon>
        <taxon>Neopterygii</taxon>
        <taxon>Teleostei</taxon>
        <taxon>Anguilliformes</taxon>
        <taxon>Anguillidae</taxon>
        <taxon>Anguilla</taxon>
    </lineage>
</organism>
<sequence>MNMYYSTIPDHLILYYYYYYYYYNNNNYKLFIKDSCVLVS</sequence>
<dbReference type="EMBL" id="GBXM01021090">
    <property type="protein sequence ID" value="JAH87487.1"/>
    <property type="molecule type" value="Transcribed_RNA"/>
</dbReference>
<proteinExistence type="predicted"/>